<name>A0A2P2QGX6_RHIMU</name>
<reference evidence="1" key="1">
    <citation type="submission" date="2018-02" db="EMBL/GenBank/DDBJ databases">
        <title>Rhizophora mucronata_Transcriptome.</title>
        <authorList>
            <person name="Meera S.P."/>
            <person name="Sreeshan A."/>
            <person name="Augustine A."/>
        </authorList>
    </citation>
    <scope>NUCLEOTIDE SEQUENCE</scope>
    <source>
        <tissue evidence="1">Leaf</tissue>
    </source>
</reference>
<evidence type="ECO:0000313" key="1">
    <source>
        <dbReference type="EMBL" id="MBX66248.1"/>
    </source>
</evidence>
<dbReference type="AlphaFoldDB" id="A0A2P2QGX6"/>
<sequence>MYARTPNVIPIKNPIPYTSSFV</sequence>
<organism evidence="1">
    <name type="scientific">Rhizophora mucronata</name>
    <name type="common">Asiatic mangrove</name>
    <dbReference type="NCBI Taxonomy" id="61149"/>
    <lineage>
        <taxon>Eukaryota</taxon>
        <taxon>Viridiplantae</taxon>
        <taxon>Streptophyta</taxon>
        <taxon>Embryophyta</taxon>
        <taxon>Tracheophyta</taxon>
        <taxon>Spermatophyta</taxon>
        <taxon>Magnoliopsida</taxon>
        <taxon>eudicotyledons</taxon>
        <taxon>Gunneridae</taxon>
        <taxon>Pentapetalae</taxon>
        <taxon>rosids</taxon>
        <taxon>fabids</taxon>
        <taxon>Malpighiales</taxon>
        <taxon>Rhizophoraceae</taxon>
        <taxon>Rhizophora</taxon>
    </lineage>
</organism>
<dbReference type="EMBL" id="GGEC01085764">
    <property type="protein sequence ID" value="MBX66248.1"/>
    <property type="molecule type" value="Transcribed_RNA"/>
</dbReference>
<accession>A0A2P2QGX6</accession>
<proteinExistence type="predicted"/>
<protein>
    <submittedName>
        <fullName evidence="1">Uncharacterized protein</fullName>
    </submittedName>
</protein>